<dbReference type="GO" id="GO:0042273">
    <property type="term" value="P:ribosomal large subunit biogenesis"/>
    <property type="evidence" value="ECO:0007669"/>
    <property type="project" value="TreeGrafter"/>
</dbReference>
<feature type="compositionally biased region" description="Low complexity" evidence="10">
    <location>
        <begin position="86"/>
        <end position="98"/>
    </location>
</feature>
<keyword evidence="5 9" id="KW-0808">Transferase</keyword>
<dbReference type="RefSeq" id="XP_036633221.1">
    <property type="nucleotide sequence ID" value="XM_036774719.1"/>
</dbReference>
<comment type="similarity">
    <text evidence="2 9">Belongs to the methyltransferase superfamily. RRP8 family.</text>
</comment>
<dbReference type="GO" id="GO:0005730">
    <property type="term" value="C:nucleolus"/>
    <property type="evidence" value="ECO:0007669"/>
    <property type="project" value="UniProtKB-SubCell"/>
</dbReference>
<keyword evidence="4 9" id="KW-0489">Methyltransferase</keyword>
<proteinExistence type="inferred from homology"/>
<keyword evidence="12" id="KW-1185">Reference proteome</keyword>
<evidence type="ECO:0000313" key="11">
    <source>
        <dbReference type="EMBL" id="KAF7433194.1"/>
    </source>
</evidence>
<reference evidence="11" key="1">
    <citation type="submission" date="2019-07" db="EMBL/GenBank/DDBJ databases">
        <authorList>
            <person name="Palmer J.M."/>
        </authorList>
    </citation>
    <scope>NUCLEOTIDE SEQUENCE</scope>
    <source>
        <strain evidence="11">PC9</strain>
    </source>
</reference>
<dbReference type="Gene3D" id="3.40.50.150">
    <property type="entry name" value="Vaccinia Virus protein VP39"/>
    <property type="match status" value="1"/>
</dbReference>
<dbReference type="InterPro" id="IPR007823">
    <property type="entry name" value="RRP8"/>
</dbReference>
<dbReference type="VEuPathDB" id="FungiDB:PC9H_005143"/>
<evidence type="ECO:0000256" key="10">
    <source>
        <dbReference type="SAM" id="MobiDB-lite"/>
    </source>
</evidence>
<dbReference type="EC" id="2.1.1.-" evidence="9"/>
<dbReference type="AlphaFoldDB" id="A0A8H7DU47"/>
<evidence type="ECO:0000256" key="9">
    <source>
        <dbReference type="RuleBase" id="RU365074"/>
    </source>
</evidence>
<sequence length="391" mass="43603">MAFFEVPGWTVPSAPISNAPTSLSRKRKRPNPDAGVAQPVNLDKLMRKMPKTTEAEAVSEVPRDPKPSKKARSKRNRKPQKEGKPDTTPATSTAAAPKNAKKSAPREVTTEAQAGLSAPKKKQKQQQDAAEEPKPSKKKSKEGGQLTTLQDRMRQSLDGARFRMINETLYKSHSSDASRMMHEDPQMFEEYHSGFRRQVQSWPSNPVEVYIEELSSRPGLVIADLGCGDAVLAQSLIPKGLTVLSFDLVSRNPYVIEADICAKLPLPGSEPSIDDSEPGAGDAHVVDMVVCALSLMGTNWPNCIREAWRVLKPDGELKIAEVASRFKDVKEFVALINSYGFRVKKELKNKSNSHFTFFTFVKILRAPIVDEEWQEIYAKSNLLKPCEYKRR</sequence>
<dbReference type="OrthoDB" id="10258825at2759"/>
<keyword evidence="6 9" id="KW-0949">S-adenosyl-L-methionine</keyword>
<feature type="region of interest" description="Disordered" evidence="10">
    <location>
        <begin position="1"/>
        <end position="151"/>
    </location>
</feature>
<evidence type="ECO:0000256" key="6">
    <source>
        <dbReference type="ARBA" id="ARBA00022691"/>
    </source>
</evidence>
<name>A0A8H7DU47_PLEOS</name>
<evidence type="ECO:0000256" key="7">
    <source>
        <dbReference type="ARBA" id="ARBA00023242"/>
    </source>
</evidence>
<keyword evidence="3 9" id="KW-0698">rRNA processing</keyword>
<gene>
    <name evidence="11" type="primary">RRP8</name>
    <name evidence="11" type="ORF">PC9H_005143</name>
</gene>
<protein>
    <recommendedName>
        <fullName evidence="8 9">Ribosomal RNA-processing protein 8</fullName>
        <ecNumber evidence="9">2.1.1.-</ecNumber>
    </recommendedName>
</protein>
<evidence type="ECO:0000256" key="3">
    <source>
        <dbReference type="ARBA" id="ARBA00022552"/>
    </source>
</evidence>
<comment type="subcellular location">
    <subcellularLocation>
        <location evidence="1 9">Nucleus</location>
        <location evidence="1 9">Nucleolus</location>
    </subcellularLocation>
</comment>
<dbReference type="InterPro" id="IPR029063">
    <property type="entry name" value="SAM-dependent_MTases_sf"/>
</dbReference>
<dbReference type="GO" id="GO:0016433">
    <property type="term" value="F:rRNA (adenine) methyltransferase activity"/>
    <property type="evidence" value="ECO:0007669"/>
    <property type="project" value="TreeGrafter"/>
</dbReference>
<dbReference type="CDD" id="cd02440">
    <property type="entry name" value="AdoMet_MTases"/>
    <property type="match status" value="1"/>
</dbReference>
<organism evidence="11 12">
    <name type="scientific">Pleurotus ostreatus</name>
    <name type="common">Oyster mushroom</name>
    <name type="synonym">White-rot fungus</name>
    <dbReference type="NCBI Taxonomy" id="5322"/>
    <lineage>
        <taxon>Eukaryota</taxon>
        <taxon>Fungi</taxon>
        <taxon>Dikarya</taxon>
        <taxon>Basidiomycota</taxon>
        <taxon>Agaricomycotina</taxon>
        <taxon>Agaricomycetes</taxon>
        <taxon>Agaricomycetidae</taxon>
        <taxon>Agaricales</taxon>
        <taxon>Pleurotineae</taxon>
        <taxon>Pleurotaceae</taxon>
        <taxon>Pleurotus</taxon>
    </lineage>
</organism>
<accession>A0A8H7DU47</accession>
<dbReference type="Gene3D" id="1.10.10.2150">
    <property type="entry name" value="Ribosomal RNA-processing protein 8, N-terminal domain"/>
    <property type="match status" value="1"/>
</dbReference>
<comment type="function">
    <text evidence="9">S-adenosyl-L-methionine-dependent methyltransferase that specifically methylates the N(1) position of adenine in helix 25.1 in 25S rRNA. Required both for ribosomal 40S and 60S subunits biogenesis. Required for efficient pre-rRNA cleavage at site A2.</text>
</comment>
<dbReference type="Proteomes" id="UP000623687">
    <property type="component" value="Unassembled WGS sequence"/>
</dbReference>
<dbReference type="PANTHER" id="PTHR12787">
    <property type="entry name" value="RIBOSOMAL RNA-PROCESSING PROTEIN 8"/>
    <property type="match status" value="1"/>
</dbReference>
<evidence type="ECO:0000256" key="2">
    <source>
        <dbReference type="ARBA" id="ARBA00006301"/>
    </source>
</evidence>
<evidence type="ECO:0000256" key="1">
    <source>
        <dbReference type="ARBA" id="ARBA00004604"/>
    </source>
</evidence>
<evidence type="ECO:0000256" key="8">
    <source>
        <dbReference type="ARBA" id="ARBA00076672"/>
    </source>
</evidence>
<evidence type="ECO:0000313" key="12">
    <source>
        <dbReference type="Proteomes" id="UP000623687"/>
    </source>
</evidence>
<dbReference type="FunFam" id="1.10.10.2150:FF:000001">
    <property type="entry name" value="Ribosomal RNA-processing protein 8"/>
    <property type="match status" value="1"/>
</dbReference>
<dbReference type="Pfam" id="PF05148">
    <property type="entry name" value="Methyltransf_8"/>
    <property type="match status" value="1"/>
</dbReference>
<feature type="compositionally biased region" description="Basic residues" evidence="10">
    <location>
        <begin position="68"/>
        <end position="78"/>
    </location>
</feature>
<keyword evidence="7 9" id="KW-0539">Nucleus</keyword>
<evidence type="ECO:0000256" key="5">
    <source>
        <dbReference type="ARBA" id="ARBA00022679"/>
    </source>
</evidence>
<dbReference type="EMBL" id="JACETU010000003">
    <property type="protein sequence ID" value="KAF7433194.1"/>
    <property type="molecule type" value="Genomic_DNA"/>
</dbReference>
<dbReference type="InterPro" id="IPR042036">
    <property type="entry name" value="RRP8_N"/>
</dbReference>
<dbReference type="GeneID" id="59374961"/>
<evidence type="ECO:0000256" key="4">
    <source>
        <dbReference type="ARBA" id="ARBA00022603"/>
    </source>
</evidence>
<dbReference type="SUPFAM" id="SSF53335">
    <property type="entry name" value="S-adenosyl-L-methionine-dependent methyltransferases"/>
    <property type="match status" value="1"/>
</dbReference>
<dbReference type="PANTHER" id="PTHR12787:SF0">
    <property type="entry name" value="RIBOSOMAL RNA-PROCESSING PROTEIN 8"/>
    <property type="match status" value="1"/>
</dbReference>
<comment type="caution">
    <text evidence="11">The sequence shown here is derived from an EMBL/GenBank/DDBJ whole genome shotgun (WGS) entry which is preliminary data.</text>
</comment>